<dbReference type="EMBL" id="CAJVPS010001334">
    <property type="protein sequence ID" value="CAG8534145.1"/>
    <property type="molecule type" value="Genomic_DNA"/>
</dbReference>
<dbReference type="GO" id="GO:0080008">
    <property type="term" value="C:Cul4-RING E3 ubiquitin ligase complex"/>
    <property type="evidence" value="ECO:0007669"/>
    <property type="project" value="TreeGrafter"/>
</dbReference>
<dbReference type="InterPro" id="IPR051859">
    <property type="entry name" value="DCAF"/>
</dbReference>
<feature type="region of interest" description="Disordered" evidence="2">
    <location>
        <begin position="1"/>
        <end position="23"/>
    </location>
</feature>
<evidence type="ECO:0000313" key="4">
    <source>
        <dbReference type="Proteomes" id="UP000789508"/>
    </source>
</evidence>
<dbReference type="PANTHER" id="PTHR19847">
    <property type="entry name" value="DDB1- AND CUL4-ASSOCIATED FACTOR 11"/>
    <property type="match status" value="1"/>
</dbReference>
<accession>A0A9N9FGD6</accession>
<keyword evidence="4" id="KW-1185">Reference proteome</keyword>
<dbReference type="InterPro" id="IPR001680">
    <property type="entry name" value="WD40_rpt"/>
</dbReference>
<dbReference type="SUPFAM" id="SSF50978">
    <property type="entry name" value="WD40 repeat-like"/>
    <property type="match status" value="1"/>
</dbReference>
<dbReference type="Gene3D" id="2.130.10.10">
    <property type="entry name" value="YVTN repeat-like/Quinoprotein amine dehydrogenase"/>
    <property type="match status" value="1"/>
</dbReference>
<feature type="repeat" description="WD" evidence="1">
    <location>
        <begin position="273"/>
        <end position="306"/>
    </location>
</feature>
<dbReference type="OrthoDB" id="63070at2759"/>
<proteinExistence type="predicted"/>
<dbReference type="Pfam" id="PF00400">
    <property type="entry name" value="WD40"/>
    <property type="match status" value="3"/>
</dbReference>
<reference evidence="3" key="1">
    <citation type="submission" date="2021-06" db="EMBL/GenBank/DDBJ databases">
        <authorList>
            <person name="Kallberg Y."/>
            <person name="Tangrot J."/>
            <person name="Rosling A."/>
        </authorList>
    </citation>
    <scope>NUCLEOTIDE SEQUENCE</scope>
    <source>
        <strain evidence="3">FL130A</strain>
    </source>
</reference>
<evidence type="ECO:0000256" key="2">
    <source>
        <dbReference type="SAM" id="MobiDB-lite"/>
    </source>
</evidence>
<gene>
    <name evidence="3" type="ORF">ALEPTO_LOCUS5087</name>
</gene>
<dbReference type="GO" id="GO:0043161">
    <property type="term" value="P:proteasome-mediated ubiquitin-dependent protein catabolic process"/>
    <property type="evidence" value="ECO:0007669"/>
    <property type="project" value="TreeGrafter"/>
</dbReference>
<sequence>MSSSSAAERTERQTSASSSMKSWRNSNIRRAALFRLVLQQRSRNEALFAGPRQHGHLLRNNEQSLPPIPDPKGDALLKSGEFGYIEKYEGWGSLGQLPSSKNIVHKLQFRETYPIQVSPMSVAKNFYPNTNGDVVDYFAAPAYSGQYSLDGTFFYACCRDFCVYIYDTTNPTKFTQTKVIRSETGRWTITDANLSANNEWIAYTSITPYVYVAKTSPHEDFQTMLNFADNRSHEDFGLWSIRFSNDGRELVAGSNNRNIYVYDIVEKKVILKIKGHNDHVNAVCFADESSNILYSGSDDSMIKVWDRRSMHGKKPSGVLIGHREGITKMMSSDKFGELSEDDKDLRLEWDYRFMEYPGNKYDTHPHDVSVMTYRGHRVLKTLIRCYFSPTYSTGQSYLYTGSEDGNVHIYSLDGRIIQKLDVDAAVPRNAEPRRPRRTSGYYDRPVTRDVSWHPYLPILTSTSWSGADQNMGVIICHSYNEPEDI</sequence>
<organism evidence="3 4">
    <name type="scientific">Ambispora leptoticha</name>
    <dbReference type="NCBI Taxonomy" id="144679"/>
    <lineage>
        <taxon>Eukaryota</taxon>
        <taxon>Fungi</taxon>
        <taxon>Fungi incertae sedis</taxon>
        <taxon>Mucoromycota</taxon>
        <taxon>Glomeromycotina</taxon>
        <taxon>Glomeromycetes</taxon>
        <taxon>Archaeosporales</taxon>
        <taxon>Ambisporaceae</taxon>
        <taxon>Ambispora</taxon>
    </lineage>
</organism>
<dbReference type="PROSITE" id="PS50294">
    <property type="entry name" value="WD_REPEATS_REGION"/>
    <property type="match status" value="1"/>
</dbReference>
<dbReference type="SMART" id="SM00320">
    <property type="entry name" value="WD40"/>
    <property type="match status" value="4"/>
</dbReference>
<protein>
    <submittedName>
        <fullName evidence="3">7320_t:CDS:1</fullName>
    </submittedName>
</protein>
<dbReference type="AlphaFoldDB" id="A0A9N9FGD6"/>
<dbReference type="InterPro" id="IPR015943">
    <property type="entry name" value="WD40/YVTN_repeat-like_dom_sf"/>
</dbReference>
<dbReference type="PROSITE" id="PS50082">
    <property type="entry name" value="WD_REPEATS_2"/>
    <property type="match status" value="1"/>
</dbReference>
<keyword evidence="1" id="KW-0853">WD repeat</keyword>
<name>A0A9N9FGD6_9GLOM</name>
<evidence type="ECO:0000256" key="1">
    <source>
        <dbReference type="PROSITE-ProRule" id="PRU00221"/>
    </source>
</evidence>
<evidence type="ECO:0000313" key="3">
    <source>
        <dbReference type="EMBL" id="CAG8534145.1"/>
    </source>
</evidence>
<comment type="caution">
    <text evidence="3">The sequence shown here is derived from an EMBL/GenBank/DDBJ whole genome shotgun (WGS) entry which is preliminary data.</text>
</comment>
<dbReference type="InterPro" id="IPR036322">
    <property type="entry name" value="WD40_repeat_dom_sf"/>
</dbReference>
<dbReference type="Proteomes" id="UP000789508">
    <property type="component" value="Unassembled WGS sequence"/>
</dbReference>
<dbReference type="PANTHER" id="PTHR19847:SF7">
    <property type="entry name" value="DDB1- AND CUL4-ASSOCIATED FACTOR 11"/>
    <property type="match status" value="1"/>
</dbReference>